<dbReference type="SUPFAM" id="SSF51735">
    <property type="entry name" value="NAD(P)-binding Rossmann-fold domains"/>
    <property type="match status" value="1"/>
</dbReference>
<dbReference type="InterPro" id="IPR020904">
    <property type="entry name" value="Sc_DH/Rdtase_CS"/>
</dbReference>
<dbReference type="Pfam" id="PF00106">
    <property type="entry name" value="adh_short"/>
    <property type="match status" value="1"/>
</dbReference>
<reference evidence="4 5" key="1">
    <citation type="journal article" date="2013" name="PLoS ONE">
        <title>Genomic analysis of Melioribacter roseus, facultatively anaerobic organotrophic bacterium representing a novel deep lineage within Bacteriodetes/Chlorobi group.</title>
        <authorList>
            <person name="Kadnikov V.V."/>
            <person name="Mardanov A.V."/>
            <person name="Podosokorskaya O.A."/>
            <person name="Gavrilov S.N."/>
            <person name="Kublanov I.V."/>
            <person name="Beletsky A.V."/>
            <person name="Bonch-Osmolovskaya E.A."/>
            <person name="Ravin N.V."/>
        </authorList>
    </citation>
    <scope>NUCLEOTIDE SEQUENCE [LARGE SCALE GENOMIC DNA]</scope>
    <source>
        <strain evidence="5">JCM 17771 / P3M-2</strain>
    </source>
</reference>
<keyword evidence="5" id="KW-1185">Reference proteome</keyword>
<dbReference type="PRINTS" id="PR00081">
    <property type="entry name" value="GDHRDH"/>
</dbReference>
<dbReference type="PANTHER" id="PTHR44196:SF1">
    <property type="entry name" value="DEHYDROGENASE_REDUCTASE SDR FAMILY MEMBER 7B"/>
    <property type="match status" value="1"/>
</dbReference>
<dbReference type="HOGENOM" id="CLU_010194_2_1_10"/>
<dbReference type="RefSeq" id="WP_014855664.1">
    <property type="nucleotide sequence ID" value="NC_018178.1"/>
</dbReference>
<comment type="similarity">
    <text evidence="1 3">Belongs to the short-chain dehydrogenases/reductases (SDR) family.</text>
</comment>
<dbReference type="EMBL" id="CP003557">
    <property type="protein sequence ID" value="AFN74228.1"/>
    <property type="molecule type" value="Genomic_DNA"/>
</dbReference>
<dbReference type="KEGG" id="mro:MROS_0987"/>
<dbReference type="OrthoDB" id="335726at2"/>
<dbReference type="PRINTS" id="PR00080">
    <property type="entry name" value="SDRFAMILY"/>
</dbReference>
<organism evidence="4 5">
    <name type="scientific">Melioribacter roseus (strain DSM 23840 / JCM 17771 / VKM B-2668 / P3M-2)</name>
    <dbReference type="NCBI Taxonomy" id="1191523"/>
    <lineage>
        <taxon>Bacteria</taxon>
        <taxon>Pseudomonadati</taxon>
        <taxon>Ignavibacteriota</taxon>
        <taxon>Ignavibacteria</taxon>
        <taxon>Ignavibacteriales</taxon>
        <taxon>Melioribacteraceae</taxon>
        <taxon>Melioribacter</taxon>
    </lineage>
</organism>
<keyword evidence="2" id="KW-0560">Oxidoreductase</keyword>
<dbReference type="STRING" id="1191523.MROS_0987"/>
<dbReference type="PANTHER" id="PTHR44196">
    <property type="entry name" value="DEHYDROGENASE/REDUCTASE SDR FAMILY MEMBER 7B"/>
    <property type="match status" value="1"/>
</dbReference>
<dbReference type="PROSITE" id="PS00061">
    <property type="entry name" value="ADH_SHORT"/>
    <property type="match status" value="1"/>
</dbReference>
<sequence>MTFEDKIVLITGASSGIGKALAEKLTLKNCRLILCSRNIERLDLDGGNILKLKCDVSRKEEVNAAYNTAIEKFGKIDIAILNSGVGHRMTVGEYNSQYAEETFSVNLLGMVYWIEKLLPDFIKRREGVIAGVSSLADNRGYSGSGFYCASKAAATIMLEGLRVELKPYGVKVITIKPGFVRTPMTDKNEFKMPFLIEPVKAAEIIVKGIEKEKRIIQFPLPTVLMSKFVGILPAGLYEFLTTKINV</sequence>
<evidence type="ECO:0000313" key="4">
    <source>
        <dbReference type="EMBL" id="AFN74228.1"/>
    </source>
</evidence>
<accession>I6ZYX5</accession>
<name>I6ZYX5_MELRP</name>
<protein>
    <submittedName>
        <fullName evidence="4">Oxidoreductase, short chain dehydrogenase</fullName>
    </submittedName>
</protein>
<dbReference type="eggNOG" id="COG0300">
    <property type="taxonomic scope" value="Bacteria"/>
</dbReference>
<dbReference type="InterPro" id="IPR036291">
    <property type="entry name" value="NAD(P)-bd_dom_sf"/>
</dbReference>
<proteinExistence type="inferred from homology"/>
<dbReference type="AlphaFoldDB" id="I6ZYX5"/>
<evidence type="ECO:0000256" key="3">
    <source>
        <dbReference type="RuleBase" id="RU000363"/>
    </source>
</evidence>
<dbReference type="Proteomes" id="UP000009011">
    <property type="component" value="Chromosome"/>
</dbReference>
<evidence type="ECO:0000313" key="5">
    <source>
        <dbReference type="Proteomes" id="UP000009011"/>
    </source>
</evidence>
<dbReference type="PATRIC" id="fig|1191523.3.peg.1042"/>
<dbReference type="InterPro" id="IPR002347">
    <property type="entry name" value="SDR_fam"/>
</dbReference>
<evidence type="ECO:0000256" key="2">
    <source>
        <dbReference type="ARBA" id="ARBA00023002"/>
    </source>
</evidence>
<dbReference type="Gene3D" id="3.40.50.720">
    <property type="entry name" value="NAD(P)-binding Rossmann-like Domain"/>
    <property type="match status" value="1"/>
</dbReference>
<dbReference type="GO" id="GO:0016020">
    <property type="term" value="C:membrane"/>
    <property type="evidence" value="ECO:0007669"/>
    <property type="project" value="TreeGrafter"/>
</dbReference>
<dbReference type="GO" id="GO:0016491">
    <property type="term" value="F:oxidoreductase activity"/>
    <property type="evidence" value="ECO:0007669"/>
    <property type="project" value="UniProtKB-KW"/>
</dbReference>
<evidence type="ECO:0000256" key="1">
    <source>
        <dbReference type="ARBA" id="ARBA00006484"/>
    </source>
</evidence>
<gene>
    <name evidence="4" type="ordered locus">MROS_0987</name>
</gene>